<dbReference type="Proteomes" id="UP001321305">
    <property type="component" value="Chromosome"/>
</dbReference>
<proteinExistence type="predicted"/>
<keyword evidence="2" id="KW-1185">Reference proteome</keyword>
<dbReference type="EMBL" id="CP144143">
    <property type="protein sequence ID" value="WWC82687.1"/>
    <property type="molecule type" value="Genomic_DNA"/>
</dbReference>
<name>A0ABZ2EGY0_9BACT</name>
<accession>A0ABZ2EGY0</accession>
<organism evidence="1 2">
    <name type="scientific">Mycovorax composti</name>
    <dbReference type="NCBI Taxonomy" id="2962693"/>
    <lineage>
        <taxon>Bacteria</taxon>
        <taxon>Pseudomonadati</taxon>
        <taxon>Bacteroidota</taxon>
        <taxon>Chitinophagia</taxon>
        <taxon>Chitinophagales</taxon>
        <taxon>Chitinophagaceae</taxon>
        <taxon>Mycovorax</taxon>
    </lineage>
</organism>
<gene>
    <name evidence="1" type="ORF">PIECOFPK_00395</name>
</gene>
<protein>
    <submittedName>
        <fullName evidence="1">Uncharacterized protein</fullName>
    </submittedName>
</protein>
<reference evidence="2" key="1">
    <citation type="submission" date="2024-01" db="EMBL/GenBank/DDBJ databases">
        <title>Mycovorax composti gen. nov. sp. nov., a member of the family Chitinophagaceae isolated from button mushroom compost.</title>
        <authorList>
            <person name="Thai M."/>
            <person name="Bell T.L."/>
            <person name="Kertesz M.A."/>
        </authorList>
    </citation>
    <scope>NUCLEOTIDE SEQUENCE [LARGE SCALE GENOMIC DNA]</scope>
    <source>
        <strain evidence="2">C216</strain>
    </source>
</reference>
<evidence type="ECO:0000313" key="1">
    <source>
        <dbReference type="EMBL" id="WWC82687.1"/>
    </source>
</evidence>
<evidence type="ECO:0000313" key="2">
    <source>
        <dbReference type="Proteomes" id="UP001321305"/>
    </source>
</evidence>
<sequence>MKFFILTYSLKQFRHADPIFTTDKFDLYATDFNMFNSVYNNDYWLYI</sequence>